<keyword evidence="1" id="KW-0472">Membrane</keyword>
<evidence type="ECO:0000313" key="2">
    <source>
        <dbReference type="EMBL" id="CAG8745885.1"/>
    </source>
</evidence>
<dbReference type="AlphaFoldDB" id="A0A9N9IQU0"/>
<keyword evidence="1" id="KW-0812">Transmembrane</keyword>
<dbReference type="OrthoDB" id="2382048at2759"/>
<dbReference type="Proteomes" id="UP000789342">
    <property type="component" value="Unassembled WGS sequence"/>
</dbReference>
<evidence type="ECO:0000256" key="1">
    <source>
        <dbReference type="SAM" id="Phobius"/>
    </source>
</evidence>
<feature type="transmembrane region" description="Helical" evidence="1">
    <location>
        <begin position="6"/>
        <end position="25"/>
    </location>
</feature>
<dbReference type="EMBL" id="CAJVPV010032894">
    <property type="protein sequence ID" value="CAG8745885.1"/>
    <property type="molecule type" value="Genomic_DNA"/>
</dbReference>
<reference evidence="2" key="1">
    <citation type="submission" date="2021-06" db="EMBL/GenBank/DDBJ databases">
        <authorList>
            <person name="Kallberg Y."/>
            <person name="Tangrot J."/>
            <person name="Rosling A."/>
        </authorList>
    </citation>
    <scope>NUCLEOTIDE SEQUENCE</scope>
    <source>
        <strain evidence="2">CL551</strain>
    </source>
</reference>
<sequence>FFIWNSLLVVIGCVSTVQMVIGFVFDVMKVTSGRTSLTENTPGEKPRSAINEYWNSRRKVYQETIDDLYSKYMERLVDVHQQQQEYWQWQQPQYAYQQQRYYNSMNIKGNTYTDEGSVNGIDDAALTSSNANFISE</sequence>
<keyword evidence="1" id="KW-1133">Transmembrane helix</keyword>
<evidence type="ECO:0000313" key="3">
    <source>
        <dbReference type="Proteomes" id="UP000789342"/>
    </source>
</evidence>
<keyword evidence="3" id="KW-1185">Reference proteome</keyword>
<comment type="caution">
    <text evidence="2">The sequence shown here is derived from an EMBL/GenBank/DDBJ whole genome shotgun (WGS) entry which is preliminary data.</text>
</comment>
<gene>
    <name evidence="2" type="ORF">AMORRO_LOCUS15033</name>
</gene>
<organism evidence="2 3">
    <name type="scientific">Acaulospora morrowiae</name>
    <dbReference type="NCBI Taxonomy" id="94023"/>
    <lineage>
        <taxon>Eukaryota</taxon>
        <taxon>Fungi</taxon>
        <taxon>Fungi incertae sedis</taxon>
        <taxon>Mucoromycota</taxon>
        <taxon>Glomeromycotina</taxon>
        <taxon>Glomeromycetes</taxon>
        <taxon>Diversisporales</taxon>
        <taxon>Acaulosporaceae</taxon>
        <taxon>Acaulospora</taxon>
    </lineage>
</organism>
<proteinExistence type="predicted"/>
<feature type="non-terminal residue" evidence="2">
    <location>
        <position position="1"/>
    </location>
</feature>
<accession>A0A9N9IQU0</accession>
<name>A0A9N9IQU0_9GLOM</name>
<protein>
    <submittedName>
        <fullName evidence="2">15001_t:CDS:1</fullName>
    </submittedName>
</protein>